<protein>
    <submittedName>
        <fullName evidence="1">Uncharacterized protein</fullName>
    </submittedName>
</protein>
<dbReference type="Proteomes" id="UP001482620">
    <property type="component" value="Unassembled WGS sequence"/>
</dbReference>
<evidence type="ECO:0000313" key="1">
    <source>
        <dbReference type="EMBL" id="MEQ2238052.1"/>
    </source>
</evidence>
<reference evidence="1 2" key="1">
    <citation type="submission" date="2021-06" db="EMBL/GenBank/DDBJ databases">
        <authorList>
            <person name="Palmer J.M."/>
        </authorList>
    </citation>
    <scope>NUCLEOTIDE SEQUENCE [LARGE SCALE GENOMIC DNA]</scope>
    <source>
        <strain evidence="2">if_2019</strain>
        <tissue evidence="1">Muscle</tissue>
    </source>
</reference>
<organism evidence="1 2">
    <name type="scientific">Ilyodon furcidens</name>
    <name type="common">goldbreast splitfin</name>
    <dbReference type="NCBI Taxonomy" id="33524"/>
    <lineage>
        <taxon>Eukaryota</taxon>
        <taxon>Metazoa</taxon>
        <taxon>Chordata</taxon>
        <taxon>Craniata</taxon>
        <taxon>Vertebrata</taxon>
        <taxon>Euteleostomi</taxon>
        <taxon>Actinopterygii</taxon>
        <taxon>Neopterygii</taxon>
        <taxon>Teleostei</taxon>
        <taxon>Neoteleostei</taxon>
        <taxon>Acanthomorphata</taxon>
        <taxon>Ovalentaria</taxon>
        <taxon>Atherinomorphae</taxon>
        <taxon>Cyprinodontiformes</taxon>
        <taxon>Goodeidae</taxon>
        <taxon>Ilyodon</taxon>
    </lineage>
</organism>
<accession>A0ABV0TYQ0</accession>
<keyword evidence="2" id="KW-1185">Reference proteome</keyword>
<comment type="caution">
    <text evidence="1">The sequence shown here is derived from an EMBL/GenBank/DDBJ whole genome shotgun (WGS) entry which is preliminary data.</text>
</comment>
<evidence type="ECO:0000313" key="2">
    <source>
        <dbReference type="Proteomes" id="UP001482620"/>
    </source>
</evidence>
<sequence length="116" mass="13152">MFLLDHLLAEYWTICMVLDATRPPGVFGHFVSRTVRSYKMPCDTTTDMTGRPKSDITILNTCLQLEIVTRSPTSEASPGEESRVDFIYSLSLANEQFITEVFGLRRPEISLCRSKT</sequence>
<name>A0ABV0TYQ0_9TELE</name>
<gene>
    <name evidence="1" type="ORF">ILYODFUR_029413</name>
</gene>
<proteinExistence type="predicted"/>
<dbReference type="EMBL" id="JAHRIQ010050522">
    <property type="protein sequence ID" value="MEQ2238052.1"/>
    <property type="molecule type" value="Genomic_DNA"/>
</dbReference>